<keyword evidence="4 9" id="KW-0805">Transcription regulation</keyword>
<dbReference type="Pfam" id="PF08689">
    <property type="entry name" value="Med5"/>
    <property type="match status" value="1"/>
</dbReference>
<dbReference type="EMBL" id="CAJVPJ010003544">
    <property type="protein sequence ID" value="CAG8641412.1"/>
    <property type="molecule type" value="Genomic_DNA"/>
</dbReference>
<keyword evidence="10" id="KW-1133">Transmembrane helix</keyword>
<evidence type="ECO:0000256" key="7">
    <source>
        <dbReference type="ARBA" id="ARBA00023242"/>
    </source>
</evidence>
<dbReference type="AlphaFoldDB" id="A0A9N9DHL2"/>
<dbReference type="GO" id="GO:0016592">
    <property type="term" value="C:mediator complex"/>
    <property type="evidence" value="ECO:0007669"/>
    <property type="project" value="InterPro"/>
</dbReference>
<reference evidence="12" key="1">
    <citation type="submission" date="2021-06" db="EMBL/GenBank/DDBJ databases">
        <authorList>
            <person name="Kallberg Y."/>
            <person name="Tangrot J."/>
            <person name="Rosling A."/>
        </authorList>
    </citation>
    <scope>NUCLEOTIDE SEQUENCE</scope>
    <source>
        <strain evidence="12">IA702</strain>
    </source>
</reference>
<keyword evidence="10" id="KW-0472">Membrane</keyword>
<evidence type="ECO:0000256" key="4">
    <source>
        <dbReference type="ARBA" id="ARBA00023015"/>
    </source>
</evidence>
<dbReference type="GO" id="GO:0003712">
    <property type="term" value="F:transcription coregulator activity"/>
    <property type="evidence" value="ECO:0007669"/>
    <property type="project" value="InterPro"/>
</dbReference>
<name>A0A9N9DHL2_9GLOM</name>
<evidence type="ECO:0000256" key="2">
    <source>
        <dbReference type="ARBA" id="ARBA00008782"/>
    </source>
</evidence>
<dbReference type="GO" id="GO:0006357">
    <property type="term" value="P:regulation of transcription by RNA polymerase II"/>
    <property type="evidence" value="ECO:0007669"/>
    <property type="project" value="InterPro"/>
</dbReference>
<sequence length="572" mass="65514">NAFNQTFYVELWIAALTGLAEACGSRENAASHILLWKSFVLVKLPTLIAKLEVRKQERMQDITYDDEAKYRCHESVINQLFGFRGLINACNQLPKSIDGEKYSLSVLPFVWLFLSMYFVLFFGRSYFPLNVLFRVVDVSTDILRVCEKKNLIRMEFIAGLLGDRTSRITWEKSDSMDVESLVSSILSDPSLLDPLVFTPISTFSDQETRVEIVIKLATRWSSEKQIRLLGTLCKILNENFELLNAIFLYSHPSQLLAPLDELCSIWTNPESDEIDDYVQDYENFGHIFFLICSAVNRYELHRNLEDVFKGTSGFMYKYFLLTPGAITSEGQQDLLVKQWVDALLKEATIPDEVREAFFTQCDYPSFRSTHPRKMIDFAPVIIDRLCDNCEKEAISQEVLLSRLEIFLQPRWSYALITICQWLCEESLTLNQSSLLLNILKHLVLREEFPSIVSRSVGHLIQTTLIGTKLPAPDIENVRVKIESSLDSVWRTKKYSIDTLTRRFRKMFHVVVTNGRSSFVQDRVLSISCPHHFDVELIRDVLEVGGARLFVELVGEVISATSKVGGGKRAGMI</sequence>
<comment type="function">
    <text evidence="9">Component of the Mediator complex, a coactivator involved in the regulated transcription of nearly all RNA polymerase II-dependent genes. Mediator functions as a bridge to convey information from gene-specific regulatory proteins to the basal RNA polymerase II transcription machinery. Mediator is recruited to promoters by direct interactions with regulatory proteins and serves as a scaffold for the assembly of a functional preinitiation complex with RNA polymerase II and the general transcription factors.</text>
</comment>
<organism evidence="12 13">
    <name type="scientific">Paraglomus occultum</name>
    <dbReference type="NCBI Taxonomy" id="144539"/>
    <lineage>
        <taxon>Eukaryota</taxon>
        <taxon>Fungi</taxon>
        <taxon>Fungi incertae sedis</taxon>
        <taxon>Mucoromycota</taxon>
        <taxon>Glomeromycotina</taxon>
        <taxon>Glomeromycetes</taxon>
        <taxon>Paraglomerales</taxon>
        <taxon>Paraglomeraceae</taxon>
        <taxon>Paraglomus</taxon>
    </lineage>
</organism>
<keyword evidence="11" id="KW-0732">Signal</keyword>
<feature type="signal peptide" evidence="11">
    <location>
        <begin position="1"/>
        <end position="22"/>
    </location>
</feature>
<evidence type="ECO:0000256" key="5">
    <source>
        <dbReference type="ARBA" id="ARBA00023159"/>
    </source>
</evidence>
<dbReference type="PANTHER" id="PTHR35784:SF1">
    <property type="entry name" value="MEDIATOR OF RNA POLYMERASE II TRANSCRIPTION SUBUNIT 5"/>
    <property type="match status" value="1"/>
</dbReference>
<evidence type="ECO:0000313" key="13">
    <source>
        <dbReference type="Proteomes" id="UP000789572"/>
    </source>
</evidence>
<keyword evidence="6 9" id="KW-0804">Transcription</keyword>
<comment type="subunit">
    <text evidence="9">Component of the Mediator complex.</text>
</comment>
<feature type="chain" id="PRO_5040216969" description="Mediator of RNA polymerase II transcription subunit 5" evidence="11">
    <location>
        <begin position="23"/>
        <end position="572"/>
    </location>
</feature>
<dbReference type="Proteomes" id="UP000789572">
    <property type="component" value="Unassembled WGS sequence"/>
</dbReference>
<accession>A0A9N9DHL2</accession>
<comment type="subcellular location">
    <subcellularLocation>
        <location evidence="1 9">Nucleus</location>
    </subcellularLocation>
</comment>
<comment type="similarity">
    <text evidence="2 9">Belongs to the Mediator complex subunit 5 family.</text>
</comment>
<keyword evidence="7 9" id="KW-0539">Nucleus</keyword>
<comment type="caution">
    <text evidence="12">The sequence shown here is derived from an EMBL/GenBank/DDBJ whole genome shotgun (WGS) entry which is preliminary data.</text>
</comment>
<evidence type="ECO:0000256" key="3">
    <source>
        <dbReference type="ARBA" id="ARBA00020628"/>
    </source>
</evidence>
<proteinExistence type="inferred from homology"/>
<keyword evidence="10" id="KW-0812">Transmembrane</keyword>
<evidence type="ECO:0000256" key="1">
    <source>
        <dbReference type="ARBA" id="ARBA00004123"/>
    </source>
</evidence>
<keyword evidence="13" id="KW-1185">Reference proteome</keyword>
<feature type="transmembrane region" description="Helical" evidence="10">
    <location>
        <begin position="102"/>
        <end position="123"/>
    </location>
</feature>
<feature type="non-terminal residue" evidence="12">
    <location>
        <position position="1"/>
    </location>
</feature>
<evidence type="ECO:0000313" key="12">
    <source>
        <dbReference type="EMBL" id="CAG8641412.1"/>
    </source>
</evidence>
<evidence type="ECO:0000256" key="8">
    <source>
        <dbReference type="ARBA" id="ARBA00031256"/>
    </source>
</evidence>
<dbReference type="OrthoDB" id="5549158at2759"/>
<dbReference type="PANTHER" id="PTHR35784">
    <property type="entry name" value="MEDIATOR OF RNA POLYMERASE II TRANSCRIPTION SUBUNIT 5"/>
    <property type="match status" value="1"/>
</dbReference>
<keyword evidence="5 9" id="KW-0010">Activator</keyword>
<evidence type="ECO:0000256" key="9">
    <source>
        <dbReference type="RuleBase" id="RU364142"/>
    </source>
</evidence>
<evidence type="ECO:0000256" key="11">
    <source>
        <dbReference type="SAM" id="SignalP"/>
    </source>
</evidence>
<protein>
    <recommendedName>
        <fullName evidence="3 9">Mediator of RNA polymerase II transcription subunit 5</fullName>
    </recommendedName>
    <alternativeName>
        <fullName evidence="8 9">Mediator complex subunit 5</fullName>
    </alternativeName>
</protein>
<evidence type="ECO:0000256" key="10">
    <source>
        <dbReference type="SAM" id="Phobius"/>
    </source>
</evidence>
<evidence type="ECO:0000256" key="6">
    <source>
        <dbReference type="ARBA" id="ARBA00023163"/>
    </source>
</evidence>
<dbReference type="InterPro" id="IPR014801">
    <property type="entry name" value="Mediator_Med5_fun"/>
</dbReference>
<gene>
    <name evidence="9" type="primary">MED5</name>
    <name evidence="12" type="ORF">POCULU_LOCUS9441</name>
</gene>